<dbReference type="Proteomes" id="UP000018888">
    <property type="component" value="Unassembled WGS sequence"/>
</dbReference>
<evidence type="ECO:0000256" key="1">
    <source>
        <dbReference type="SAM" id="Phobius"/>
    </source>
</evidence>
<dbReference type="EMBL" id="AUPC02000135">
    <property type="protein sequence ID" value="POG69465.1"/>
    <property type="molecule type" value="Genomic_DNA"/>
</dbReference>
<evidence type="ECO:0000313" key="2">
    <source>
        <dbReference type="EMBL" id="POG69465.1"/>
    </source>
</evidence>
<accession>A0A2P4PVQ0</accession>
<feature type="transmembrane region" description="Helical" evidence="1">
    <location>
        <begin position="12"/>
        <end position="32"/>
    </location>
</feature>
<organism evidence="2 3">
    <name type="scientific">Rhizophagus irregularis (strain DAOM 181602 / DAOM 197198 / MUCL 43194)</name>
    <name type="common">Arbuscular mycorrhizal fungus</name>
    <name type="synonym">Glomus intraradices</name>
    <dbReference type="NCBI Taxonomy" id="747089"/>
    <lineage>
        <taxon>Eukaryota</taxon>
        <taxon>Fungi</taxon>
        <taxon>Fungi incertae sedis</taxon>
        <taxon>Mucoromycota</taxon>
        <taxon>Glomeromycotina</taxon>
        <taxon>Glomeromycetes</taxon>
        <taxon>Glomerales</taxon>
        <taxon>Glomeraceae</taxon>
        <taxon>Rhizophagus</taxon>
    </lineage>
</organism>
<reference evidence="2 3" key="2">
    <citation type="journal article" date="2018" name="New Phytol.">
        <title>High intraspecific genome diversity in the model arbuscular mycorrhizal symbiont Rhizophagus irregularis.</title>
        <authorList>
            <person name="Chen E.C.H."/>
            <person name="Morin E."/>
            <person name="Beaudet D."/>
            <person name="Noel J."/>
            <person name="Yildirir G."/>
            <person name="Ndikumana S."/>
            <person name="Charron P."/>
            <person name="St-Onge C."/>
            <person name="Giorgi J."/>
            <person name="Kruger M."/>
            <person name="Marton T."/>
            <person name="Ropars J."/>
            <person name="Grigoriev I.V."/>
            <person name="Hainaut M."/>
            <person name="Henrissat B."/>
            <person name="Roux C."/>
            <person name="Martin F."/>
            <person name="Corradi N."/>
        </authorList>
    </citation>
    <scope>NUCLEOTIDE SEQUENCE [LARGE SCALE GENOMIC DNA]</scope>
    <source>
        <strain evidence="2 3">DAOM 197198</strain>
    </source>
</reference>
<keyword evidence="1" id="KW-0812">Transmembrane</keyword>
<keyword evidence="1" id="KW-1133">Transmembrane helix</keyword>
<evidence type="ECO:0000313" key="3">
    <source>
        <dbReference type="Proteomes" id="UP000018888"/>
    </source>
</evidence>
<dbReference type="AlphaFoldDB" id="A0A2P4PVQ0"/>
<proteinExistence type="predicted"/>
<reference evidence="2 3" key="1">
    <citation type="journal article" date="2013" name="Proc. Natl. Acad. Sci. U.S.A.">
        <title>Genome of an arbuscular mycorrhizal fungus provides insight into the oldest plant symbiosis.</title>
        <authorList>
            <person name="Tisserant E."/>
            <person name="Malbreil M."/>
            <person name="Kuo A."/>
            <person name="Kohler A."/>
            <person name="Symeonidi A."/>
            <person name="Balestrini R."/>
            <person name="Charron P."/>
            <person name="Duensing N."/>
            <person name="Frei Dit Frey N."/>
            <person name="Gianinazzi-Pearson V."/>
            <person name="Gilbert L.B."/>
            <person name="Handa Y."/>
            <person name="Herr J.R."/>
            <person name="Hijri M."/>
            <person name="Koul R."/>
            <person name="Kawaguchi M."/>
            <person name="Krajinski F."/>
            <person name="Lammers P.J."/>
            <person name="Masclaux F.G."/>
            <person name="Murat C."/>
            <person name="Morin E."/>
            <person name="Ndikumana S."/>
            <person name="Pagni M."/>
            <person name="Petitpierre D."/>
            <person name="Requena N."/>
            <person name="Rosikiewicz P."/>
            <person name="Riley R."/>
            <person name="Saito K."/>
            <person name="San Clemente H."/>
            <person name="Shapiro H."/>
            <person name="van Tuinen D."/>
            <person name="Becard G."/>
            <person name="Bonfante P."/>
            <person name="Paszkowski U."/>
            <person name="Shachar-Hill Y.Y."/>
            <person name="Tuskan G.A."/>
            <person name="Young P.W."/>
            <person name="Sanders I.R."/>
            <person name="Henrissat B."/>
            <person name="Rensing S.A."/>
            <person name="Grigoriev I.V."/>
            <person name="Corradi N."/>
            <person name="Roux C."/>
            <person name="Martin F."/>
        </authorList>
    </citation>
    <scope>NUCLEOTIDE SEQUENCE [LARGE SCALE GENOMIC DNA]</scope>
    <source>
        <strain evidence="2 3">DAOM 197198</strain>
    </source>
</reference>
<comment type="caution">
    <text evidence="2">The sequence shown here is derived from an EMBL/GenBank/DDBJ whole genome shotgun (WGS) entry which is preliminary data.</text>
</comment>
<gene>
    <name evidence="2" type="ORF">GLOIN_2v1626898</name>
</gene>
<keyword evidence="3" id="KW-1185">Reference proteome</keyword>
<name>A0A2P4PVQ0_RHIID</name>
<keyword evidence="1" id="KW-0472">Membrane</keyword>
<sequence>MWQPCSLSFTSFLRLILLHHFPKILFILFLSLNHFPEFLFVLQLSFLILCIPLIYLHFLVLSHFFP</sequence>
<feature type="transmembrane region" description="Helical" evidence="1">
    <location>
        <begin position="38"/>
        <end position="61"/>
    </location>
</feature>
<protein>
    <submittedName>
        <fullName evidence="2">Uncharacterized protein</fullName>
    </submittedName>
</protein>